<sequence>MSNYRGMGYLRGKLATKASRNKKRYKYYEMKNRMIDISNVIPKEFRWLTECLGWCTKTVDAMADRLSVVEFGNDLFNMQEIYNMNNPDVLFDSAIISSLITSCSFIYISQVPGQFPRLQVIDGTNATGIIDPITNMLIEGYAVLERDIYKNPTKEAYFIKGVTYFYEKGKKPYTQRNIAPYPLLVPIIHRPDAKRPFGHSRITRACMSIQQGAMRTLKRGEVAGEFYSFPQKYILGLANDVEFDKWKATISSFIQITEGENGEKPTVGQFQQQSMTPFVEQLRMSASLFAGETGLTLDDLGFPSENPSSNDAIKSQHENLRLAARKAQKTFTSGFINAGYLAACLRDGYPYERNQIYSTTLKWAPIFEPDAATLSSIGDGAIKINQAVPGYFGKENLKELTGINYSQDASSTPNLDDMYKDDLNE</sequence>
<proteinExistence type="predicted"/>
<reference evidence="1" key="1">
    <citation type="journal article" date="2021" name="Proc. Natl. Acad. Sci. U.S.A.">
        <title>A Catalog of Tens of Thousands of Viruses from Human Metagenomes Reveals Hidden Associations with Chronic Diseases.</title>
        <authorList>
            <person name="Tisza M.J."/>
            <person name="Buck C.B."/>
        </authorList>
    </citation>
    <scope>NUCLEOTIDE SEQUENCE</scope>
    <source>
        <strain evidence="1">CtJj91</strain>
    </source>
</reference>
<accession>A0A8S5SXZ4</accession>
<organism evidence="1">
    <name type="scientific">Siphoviridae sp. ctJj91</name>
    <dbReference type="NCBI Taxonomy" id="2827838"/>
    <lineage>
        <taxon>Viruses</taxon>
        <taxon>Duplodnaviria</taxon>
        <taxon>Heunggongvirae</taxon>
        <taxon>Uroviricota</taxon>
        <taxon>Caudoviricetes</taxon>
    </lineage>
</organism>
<protein>
    <submittedName>
        <fullName evidence="1">PORTAL PROTEIN</fullName>
    </submittedName>
</protein>
<dbReference type="EMBL" id="BK032704">
    <property type="protein sequence ID" value="DAF55941.1"/>
    <property type="molecule type" value="Genomic_DNA"/>
</dbReference>
<evidence type="ECO:0000313" key="1">
    <source>
        <dbReference type="EMBL" id="DAF55941.1"/>
    </source>
</evidence>
<name>A0A8S5SXZ4_9CAUD</name>